<gene>
    <name evidence="2" type="ORF">H7965_02650</name>
</gene>
<keyword evidence="3" id="KW-1185">Reference proteome</keyword>
<dbReference type="EMBL" id="JACOMF010000002">
    <property type="protein sequence ID" value="MBC4014211.1"/>
    <property type="molecule type" value="Genomic_DNA"/>
</dbReference>
<protein>
    <submittedName>
        <fullName evidence="2">FkbM family methyltransferase</fullName>
    </submittedName>
</protein>
<dbReference type="RefSeq" id="WP_186768977.1">
    <property type="nucleotide sequence ID" value="NZ_JACOMF010000002.1"/>
</dbReference>
<dbReference type="Proteomes" id="UP000600101">
    <property type="component" value="Unassembled WGS sequence"/>
</dbReference>
<dbReference type="NCBIfam" id="TIGR01444">
    <property type="entry name" value="fkbM_fam"/>
    <property type="match status" value="1"/>
</dbReference>
<dbReference type="GO" id="GO:0032259">
    <property type="term" value="P:methylation"/>
    <property type="evidence" value="ECO:0007669"/>
    <property type="project" value="UniProtKB-KW"/>
</dbReference>
<sequence>MLPDPELIFDLGANRGEDTEFYLAKGFRVVAVEANPVLHADLAARLAAPVASGQLVLLNIGVWEAPGVLGFYANADNDHWSSFDPAYGTRQGTRYQVLEIPCRTLPALVAEFGLPHYLKIDIEGADRFAVAQLTALPGLPDYISVEEYGVAAIDALAAAGYARFQCLPQNDKSWAVPPRPPREGGYAPRLSTGKDSGLFGAELPGAWLDPAAARAAYVAGIRDEDWRYVGPPGEWWDIHAGR</sequence>
<evidence type="ECO:0000313" key="2">
    <source>
        <dbReference type="EMBL" id="MBC4014211.1"/>
    </source>
</evidence>
<evidence type="ECO:0000259" key="1">
    <source>
        <dbReference type="Pfam" id="PF05050"/>
    </source>
</evidence>
<feature type="domain" description="Methyltransferase FkbM" evidence="1">
    <location>
        <begin position="10"/>
        <end position="128"/>
    </location>
</feature>
<organism evidence="2 3">
    <name type="scientific">Siccirubricoccus deserti</name>
    <dbReference type="NCBI Taxonomy" id="2013562"/>
    <lineage>
        <taxon>Bacteria</taxon>
        <taxon>Pseudomonadati</taxon>
        <taxon>Pseudomonadota</taxon>
        <taxon>Alphaproteobacteria</taxon>
        <taxon>Acetobacterales</taxon>
        <taxon>Roseomonadaceae</taxon>
        <taxon>Siccirubricoccus</taxon>
    </lineage>
</organism>
<keyword evidence="2" id="KW-0808">Transferase</keyword>
<dbReference type="GO" id="GO:0008168">
    <property type="term" value="F:methyltransferase activity"/>
    <property type="evidence" value="ECO:0007669"/>
    <property type="project" value="UniProtKB-KW"/>
</dbReference>
<accession>A0A9X0QUT2</accession>
<name>A0A9X0QUT2_9PROT</name>
<dbReference type="InterPro" id="IPR029063">
    <property type="entry name" value="SAM-dependent_MTases_sf"/>
</dbReference>
<reference evidence="2" key="1">
    <citation type="submission" date="2020-08" db="EMBL/GenBank/DDBJ databases">
        <authorList>
            <person name="Hu Y."/>
            <person name="Nguyen S.V."/>
            <person name="Li F."/>
            <person name="Fanning S."/>
        </authorList>
    </citation>
    <scope>NUCLEOTIDE SEQUENCE</scope>
    <source>
        <strain evidence="2">SYSU D8009</strain>
    </source>
</reference>
<dbReference type="Pfam" id="PF05050">
    <property type="entry name" value="Methyltransf_21"/>
    <property type="match status" value="1"/>
</dbReference>
<keyword evidence="2" id="KW-0489">Methyltransferase</keyword>
<dbReference type="SUPFAM" id="SSF53335">
    <property type="entry name" value="S-adenosyl-L-methionine-dependent methyltransferases"/>
    <property type="match status" value="1"/>
</dbReference>
<evidence type="ECO:0000313" key="3">
    <source>
        <dbReference type="Proteomes" id="UP000600101"/>
    </source>
</evidence>
<dbReference type="InterPro" id="IPR006342">
    <property type="entry name" value="FkbM_mtfrase"/>
</dbReference>
<comment type="caution">
    <text evidence="2">The sequence shown here is derived from an EMBL/GenBank/DDBJ whole genome shotgun (WGS) entry which is preliminary data.</text>
</comment>
<dbReference type="Gene3D" id="3.40.50.150">
    <property type="entry name" value="Vaccinia Virus protein VP39"/>
    <property type="match status" value="1"/>
</dbReference>
<dbReference type="AlphaFoldDB" id="A0A9X0QUT2"/>
<proteinExistence type="predicted"/>